<feature type="transmembrane region" description="Helical" evidence="1">
    <location>
        <begin position="121"/>
        <end position="141"/>
    </location>
</feature>
<protein>
    <submittedName>
        <fullName evidence="2">Uncharacterized protein</fullName>
    </submittedName>
</protein>
<organism evidence="2">
    <name type="scientific">Chromera velia CCMP2878</name>
    <dbReference type="NCBI Taxonomy" id="1169474"/>
    <lineage>
        <taxon>Eukaryota</taxon>
        <taxon>Sar</taxon>
        <taxon>Alveolata</taxon>
        <taxon>Colpodellida</taxon>
        <taxon>Chromeraceae</taxon>
        <taxon>Chromera</taxon>
    </lineage>
</organism>
<feature type="transmembrane region" description="Helical" evidence="1">
    <location>
        <begin position="279"/>
        <end position="305"/>
    </location>
</feature>
<reference evidence="2" key="1">
    <citation type="submission" date="2014-11" db="EMBL/GenBank/DDBJ databases">
        <authorList>
            <person name="Otto D Thomas"/>
            <person name="Naeem Raeece"/>
        </authorList>
    </citation>
    <scope>NUCLEOTIDE SEQUENCE</scope>
</reference>
<evidence type="ECO:0000313" key="2">
    <source>
        <dbReference type="EMBL" id="CEM22321.1"/>
    </source>
</evidence>
<keyword evidence="1" id="KW-1133">Transmembrane helix</keyword>
<name>A0A0G4G392_9ALVE</name>
<gene>
    <name evidence="2" type="ORF">Cvel_19927</name>
</gene>
<feature type="transmembrane region" description="Helical" evidence="1">
    <location>
        <begin position="214"/>
        <end position="234"/>
    </location>
</feature>
<keyword evidence="1" id="KW-0812">Transmembrane</keyword>
<feature type="transmembrane region" description="Helical" evidence="1">
    <location>
        <begin position="67"/>
        <end position="92"/>
    </location>
</feature>
<dbReference type="EMBL" id="CDMZ01000831">
    <property type="protein sequence ID" value="CEM22321.1"/>
    <property type="molecule type" value="Genomic_DNA"/>
</dbReference>
<accession>A0A0G4G392</accession>
<dbReference type="VEuPathDB" id="CryptoDB:Cvel_19927"/>
<proteinExistence type="predicted"/>
<keyword evidence="1" id="KW-0472">Membrane</keyword>
<dbReference type="AlphaFoldDB" id="A0A0G4G392"/>
<evidence type="ECO:0000256" key="1">
    <source>
        <dbReference type="SAM" id="Phobius"/>
    </source>
</evidence>
<sequence length="330" mass="36617">MDSKDLKKVVVDVQRAVVAAFRAALKQAGERDYEKIFISLGSVVRGVKVVFTTEKIRTDYYRCWHTVFWMLCLTIGVSSLLTFPFALVFQLIDLITGNALKLTGSLSKVSASLLRMIMDQLPGLAVSLIGFSLDTAFMHVLELHHPEVHSRLAAFPRHDRSLIFLLQRIWRKLRATLLFSLLLCFLAVLPGKGLVSLATAIARAAALTLFTGPLVAGGAATVSFFFPVCTNMLFRLLNVWRSAFFVNADVLDPLFCRLFKQQRGEFNRMVKLQRANLDLVLPFTAAWMLISAVPLLGPPLFLLAIPASAFLVPHMVQIPWPDQGDGGETG</sequence>
<feature type="transmembrane region" description="Helical" evidence="1">
    <location>
        <begin position="177"/>
        <end position="202"/>
    </location>
</feature>